<keyword evidence="18" id="KW-1185">Reference proteome</keyword>
<sequence>MYKHQRNANFHLSFFIRQHLWPIIIPSIAILFLTFCPQISQSIQINTNDYNQQAQNPDRTVAKLGAREVQLKSTVSSRPLSIPPSSTPSTVSFDDSIHALYVISLDGKITAIDARANGRQMWTADTGAPLIDSSLSKIEISRDSRSVRLIPSLIGGLYEKYEEDGHVEPLPFDADSLLDATFKLHDELVINGGKHIDTLGLDLHTGQILYSFSKDNRVQSNTWDYNRTTTTSNTDHGEPKPTLIVKRTTQTVRARSARNGHEKWNFSVSNHELLHLRAHSAAAVVLDQVNSLSNSEQGFSGYFQYQLQTGVVLAYDKTGQSVWSSAINAPIAAVWELKDGQLMEKSLFETTTNYVPSDDLIHDDDDDDDDDFAPPPKSHRLAFIGEFNSTPYVIVSPHVQKELIYDARKNSGSIGGTRPVLSPWHKVYQKRTLSIGSEVSENNHQRAISAGVSEHNYPLALRPDSTGSHQANSPSSVVETCDTAGYLQLISSPSDIRLREAEKKDLDKNLNTSSKVNLSTNTLAVSSVVLGALIIFGFFYKHKQNLKLLKDLTTTESTSSVSITPPSTPIYHELESVVPTPPFQSRYRSEYEHVRFLGRGGFGVVFEAINKLDERRVAIKRVSLKKLSGKERALREIRSLAVLNHPNLIQYYYAWNESPPFGWQEEEDKILLVRTNMHNRDSISTFPTSAASGNDSESVNQVKSMNLSYPSIVRAVKTPPTFEFTFDRSSNPLRIDEEFSSTSAANNDKSEELSSSISPSSSSSNDNHNRLDANNNTKSRKRDRLSTTKSSLSSSSPFFDHSIDSSDLSDEKRSLTNDRTESDDGIIFLHDEKHSSSPSPLPSQSSKSISEAKKSLSSEKDMPPIYFYFVMELCQPESLRDRLTHRSIGRHEAWSIFDQIIKGIEYIHSQKLIHRDLKPNNILFSMENTVKIGDFGLVSAFGKDKSAKKKREGKKFDRTCGVETISSTTDGESNNELGGTLLYMSPEQMHQQPYNQKVDIYAIGIILFELLYPFSTQMERMQAITNLRLSKPVFPADFEHDGSNQSRRIHNLMNWLLSESSSDRPRASELRQSVLYQRILHTEASDLFPIDNRQKSQTIVSEKDETPMCHSPRGRISSSPFRRTLSSSALDSRRESESGDVECTSSAAQ</sequence>
<dbReference type="InterPro" id="IPR000719">
    <property type="entry name" value="Prot_kinase_dom"/>
</dbReference>
<protein>
    <recommendedName>
        <fullName evidence="12">PRKR-like endoplasmic reticulum kinase</fullName>
    </recommendedName>
</protein>
<evidence type="ECO:0000256" key="13">
    <source>
        <dbReference type="PROSITE-ProRule" id="PRU10141"/>
    </source>
</evidence>
<keyword evidence="6 13" id="KW-0067">ATP-binding</keyword>
<dbReference type="InterPro" id="IPR011047">
    <property type="entry name" value="Quinoprotein_ADH-like_sf"/>
</dbReference>
<feature type="binding site" evidence="13">
    <location>
        <position position="620"/>
    </location>
    <ligand>
        <name>ATP</name>
        <dbReference type="ChEBI" id="CHEBI:30616"/>
    </ligand>
</feature>
<keyword evidence="7" id="KW-0810">Translation regulation</keyword>
<keyword evidence="5" id="KW-0256">Endoplasmic reticulum</keyword>
<feature type="compositionally biased region" description="Basic and acidic residues" evidence="14">
    <location>
        <begin position="801"/>
        <end position="822"/>
    </location>
</feature>
<comment type="similarity">
    <text evidence="11">Belongs to the protein kinase superfamily. Ser/Thr protein kinase family. GCN2 subfamily.</text>
</comment>
<dbReference type="InterPro" id="IPR050339">
    <property type="entry name" value="CC_SR_Kinase"/>
</dbReference>
<keyword evidence="15" id="KW-1133">Transmembrane helix</keyword>
<dbReference type="Pfam" id="PF00069">
    <property type="entry name" value="Pkinase"/>
    <property type="match status" value="2"/>
</dbReference>
<keyword evidence="15" id="KW-0812">Transmembrane</keyword>
<evidence type="ECO:0000256" key="15">
    <source>
        <dbReference type="SAM" id="Phobius"/>
    </source>
</evidence>
<feature type="compositionally biased region" description="Low complexity" evidence="14">
    <location>
        <begin position="1117"/>
        <end position="1128"/>
    </location>
</feature>
<dbReference type="PANTHER" id="PTHR11042:SF91">
    <property type="entry name" value="EUKARYOTIC TRANSLATION INITIATION FACTOR 2-ALPHA KINASE"/>
    <property type="match status" value="1"/>
</dbReference>
<evidence type="ECO:0000259" key="16">
    <source>
        <dbReference type="PROSITE" id="PS50011"/>
    </source>
</evidence>
<dbReference type="InterPro" id="IPR015943">
    <property type="entry name" value="WD40/YVTN_repeat-like_dom_sf"/>
</dbReference>
<keyword evidence="2" id="KW-0808">Transferase</keyword>
<dbReference type="PANTHER" id="PTHR11042">
    <property type="entry name" value="EUKARYOTIC TRANSLATION INITIATION FACTOR 2-ALPHA KINASE EIF2-ALPHA KINASE -RELATED"/>
    <property type="match status" value="1"/>
</dbReference>
<dbReference type="GO" id="GO:0005634">
    <property type="term" value="C:nucleus"/>
    <property type="evidence" value="ECO:0007669"/>
    <property type="project" value="TreeGrafter"/>
</dbReference>
<dbReference type="GO" id="GO:0006986">
    <property type="term" value="P:response to unfolded protein"/>
    <property type="evidence" value="ECO:0007669"/>
    <property type="project" value="UniProtKB-KW"/>
</dbReference>
<evidence type="ECO:0000256" key="3">
    <source>
        <dbReference type="ARBA" id="ARBA00022741"/>
    </source>
</evidence>
<evidence type="ECO:0000256" key="5">
    <source>
        <dbReference type="ARBA" id="ARBA00022824"/>
    </source>
</evidence>
<evidence type="ECO:0000256" key="11">
    <source>
        <dbReference type="ARBA" id="ARBA00037982"/>
    </source>
</evidence>
<feature type="compositionally biased region" description="Low complexity" evidence="14">
    <location>
        <begin position="836"/>
        <end position="849"/>
    </location>
</feature>
<keyword evidence="15" id="KW-0472">Membrane</keyword>
<dbReference type="InterPro" id="IPR017441">
    <property type="entry name" value="Protein_kinase_ATP_BS"/>
</dbReference>
<evidence type="ECO:0000256" key="1">
    <source>
        <dbReference type="ARBA" id="ARBA00004115"/>
    </source>
</evidence>
<evidence type="ECO:0000256" key="2">
    <source>
        <dbReference type="ARBA" id="ARBA00022679"/>
    </source>
</evidence>
<feature type="transmembrane region" description="Helical" evidence="15">
    <location>
        <begin position="20"/>
        <end position="40"/>
    </location>
</feature>
<dbReference type="SUPFAM" id="SSF50998">
    <property type="entry name" value="Quinoprotein alcohol dehydrogenase-like"/>
    <property type="match status" value="1"/>
</dbReference>
<feature type="compositionally biased region" description="Low complexity" evidence="14">
    <location>
        <begin position="753"/>
        <end position="776"/>
    </location>
</feature>
<dbReference type="PROSITE" id="PS50011">
    <property type="entry name" value="PROTEIN_KINASE_DOM"/>
    <property type="match status" value="1"/>
</dbReference>
<keyword evidence="10" id="KW-0834">Unfolded protein response</keyword>
<evidence type="ECO:0000313" key="18">
    <source>
        <dbReference type="Proteomes" id="UP000663828"/>
    </source>
</evidence>
<feature type="domain" description="Protein kinase" evidence="16">
    <location>
        <begin position="591"/>
        <end position="1076"/>
    </location>
</feature>
<accession>A0A815DPA1</accession>
<keyword evidence="3 13" id="KW-0547">Nucleotide-binding</keyword>
<evidence type="ECO:0000256" key="8">
    <source>
        <dbReference type="ARBA" id="ARBA00023016"/>
    </source>
</evidence>
<comment type="subcellular location">
    <subcellularLocation>
        <location evidence="1">Endoplasmic reticulum membrane</location>
        <topology evidence="1">Single-pass type I membrane protein</topology>
    </subcellularLocation>
</comment>
<reference evidence="17" key="1">
    <citation type="submission" date="2021-02" db="EMBL/GenBank/DDBJ databases">
        <authorList>
            <person name="Nowell W R."/>
        </authorList>
    </citation>
    <scope>NUCLEOTIDE SEQUENCE</scope>
</reference>
<dbReference type="AlphaFoldDB" id="A0A815DPA1"/>
<feature type="region of interest" description="Disordered" evidence="14">
    <location>
        <begin position="1102"/>
        <end position="1149"/>
    </location>
</feature>
<dbReference type="PROSITE" id="PS00108">
    <property type="entry name" value="PROTEIN_KINASE_ST"/>
    <property type="match status" value="1"/>
</dbReference>
<keyword evidence="4" id="KW-0418">Kinase</keyword>
<dbReference type="EMBL" id="CAJNOR010002509">
    <property type="protein sequence ID" value="CAF1304207.1"/>
    <property type="molecule type" value="Genomic_DNA"/>
</dbReference>
<evidence type="ECO:0000256" key="4">
    <source>
        <dbReference type="ARBA" id="ARBA00022777"/>
    </source>
</evidence>
<dbReference type="SMART" id="SM00220">
    <property type="entry name" value="S_TKc"/>
    <property type="match status" value="1"/>
</dbReference>
<dbReference type="GO" id="GO:0005524">
    <property type="term" value="F:ATP binding"/>
    <property type="evidence" value="ECO:0007669"/>
    <property type="project" value="UniProtKB-UniRule"/>
</dbReference>
<comment type="caution">
    <text evidence="17">The sequence shown here is derived from an EMBL/GenBank/DDBJ whole genome shotgun (WGS) entry which is preliminary data.</text>
</comment>
<evidence type="ECO:0000313" key="17">
    <source>
        <dbReference type="EMBL" id="CAF1304207.1"/>
    </source>
</evidence>
<gene>
    <name evidence="17" type="ORF">XAT740_LOCUS29027</name>
</gene>
<dbReference type="InterPro" id="IPR011009">
    <property type="entry name" value="Kinase-like_dom_sf"/>
</dbReference>
<keyword evidence="9" id="KW-0325">Glycoprotein</keyword>
<dbReference type="Gene3D" id="2.130.10.10">
    <property type="entry name" value="YVTN repeat-like/Quinoprotein amine dehydrogenase"/>
    <property type="match status" value="1"/>
</dbReference>
<evidence type="ECO:0000256" key="9">
    <source>
        <dbReference type="ARBA" id="ARBA00023180"/>
    </source>
</evidence>
<dbReference type="Proteomes" id="UP000663828">
    <property type="component" value="Unassembled WGS sequence"/>
</dbReference>
<feature type="region of interest" description="Disordered" evidence="14">
    <location>
        <begin position="740"/>
        <end position="856"/>
    </location>
</feature>
<evidence type="ECO:0000256" key="10">
    <source>
        <dbReference type="ARBA" id="ARBA00023230"/>
    </source>
</evidence>
<name>A0A815DPA1_ADIRI</name>
<dbReference type="Gene3D" id="1.10.510.10">
    <property type="entry name" value="Transferase(Phosphotransferase) domain 1"/>
    <property type="match status" value="1"/>
</dbReference>
<evidence type="ECO:0000256" key="14">
    <source>
        <dbReference type="SAM" id="MobiDB-lite"/>
    </source>
</evidence>
<feature type="compositionally biased region" description="Low complexity" evidence="14">
    <location>
        <begin position="787"/>
        <end position="800"/>
    </location>
</feature>
<dbReference type="Gene3D" id="3.30.200.20">
    <property type="entry name" value="Phosphorylase Kinase, domain 1"/>
    <property type="match status" value="1"/>
</dbReference>
<evidence type="ECO:0000256" key="12">
    <source>
        <dbReference type="ARBA" id="ARBA00041500"/>
    </source>
</evidence>
<evidence type="ECO:0000256" key="6">
    <source>
        <dbReference type="ARBA" id="ARBA00022840"/>
    </source>
</evidence>
<dbReference type="PROSITE" id="PS00107">
    <property type="entry name" value="PROTEIN_KINASE_ATP"/>
    <property type="match status" value="1"/>
</dbReference>
<dbReference type="SUPFAM" id="SSF56112">
    <property type="entry name" value="Protein kinase-like (PK-like)"/>
    <property type="match status" value="1"/>
</dbReference>
<dbReference type="InterPro" id="IPR008271">
    <property type="entry name" value="Ser/Thr_kinase_AS"/>
</dbReference>
<proteinExistence type="inferred from homology"/>
<keyword evidence="8" id="KW-0346">Stress response</keyword>
<dbReference type="GO" id="GO:0005789">
    <property type="term" value="C:endoplasmic reticulum membrane"/>
    <property type="evidence" value="ECO:0007669"/>
    <property type="project" value="UniProtKB-SubCell"/>
</dbReference>
<dbReference type="GO" id="GO:0004694">
    <property type="term" value="F:eukaryotic translation initiation factor 2alpha kinase activity"/>
    <property type="evidence" value="ECO:0007669"/>
    <property type="project" value="TreeGrafter"/>
</dbReference>
<evidence type="ECO:0000256" key="7">
    <source>
        <dbReference type="ARBA" id="ARBA00022845"/>
    </source>
</evidence>
<organism evidence="17 18">
    <name type="scientific">Adineta ricciae</name>
    <name type="common">Rotifer</name>
    <dbReference type="NCBI Taxonomy" id="249248"/>
    <lineage>
        <taxon>Eukaryota</taxon>
        <taxon>Metazoa</taxon>
        <taxon>Spiralia</taxon>
        <taxon>Gnathifera</taxon>
        <taxon>Rotifera</taxon>
        <taxon>Eurotatoria</taxon>
        <taxon>Bdelloidea</taxon>
        <taxon>Adinetida</taxon>
        <taxon>Adinetidae</taxon>
        <taxon>Adineta</taxon>
    </lineage>
</organism>